<feature type="transmembrane region" description="Helical" evidence="11">
    <location>
        <begin position="372"/>
        <end position="400"/>
    </location>
</feature>
<feature type="transmembrane region" description="Helical" evidence="11">
    <location>
        <begin position="66"/>
        <end position="87"/>
    </location>
</feature>
<evidence type="ECO:0000313" key="13">
    <source>
        <dbReference type="Proteomes" id="UP000291088"/>
    </source>
</evidence>
<feature type="transmembrane region" description="Helical" evidence="11">
    <location>
        <begin position="339"/>
        <end position="360"/>
    </location>
</feature>
<evidence type="ECO:0000313" key="12">
    <source>
        <dbReference type="EMBL" id="RYC15226.1"/>
    </source>
</evidence>
<evidence type="ECO:0000256" key="11">
    <source>
        <dbReference type="SAM" id="Phobius"/>
    </source>
</evidence>
<name>A0A4Q2T870_9HYPH</name>
<keyword evidence="2" id="KW-0813">Transport</keyword>
<protein>
    <recommendedName>
        <fullName evidence="10">Xylose transport system permease protein XylH</fullName>
    </recommendedName>
</protein>
<dbReference type="GO" id="GO:0022857">
    <property type="term" value="F:transmembrane transporter activity"/>
    <property type="evidence" value="ECO:0007669"/>
    <property type="project" value="InterPro"/>
</dbReference>
<feature type="transmembrane region" description="Helical" evidence="11">
    <location>
        <begin position="198"/>
        <end position="219"/>
    </location>
</feature>
<keyword evidence="7 11" id="KW-1133">Transmembrane helix</keyword>
<evidence type="ECO:0000256" key="7">
    <source>
        <dbReference type="ARBA" id="ARBA00022989"/>
    </source>
</evidence>
<sequence>MADITHATQSNPARNANESAVKRFFRATEIDTRLLGMVGALVLIWLGFQVMTGGLVDGLFLKPRNLWNLTVQTSSVAVMASGMVLIIVTRNIDLSVGSVLGFCGMVMGVMQAKILPQYLGLEHPAIWILTLASGMIVGAAIGALHGAIIAFLNVPAFIVTLGGLLVWRGATWFVTSGQTVAPMDATFRLMGGGTEGSIGATASWIVGLVACLAIVAAILNSRKQRKRFGFPLRPVWAEYFLSVLGCVLVLGAVAIANNYYWPTNIARKYADANGIAWPEGGLLISHGIAIPVLIAVVVGIVMTFISTRLRFGRYVFAIGGNPEAAELAGIKTRWVTVRIFTLMGILCAVAAAISTARLNAATNAQGELDELYTIAAAVIGGTSLAGGVGTIAGAMIGALVMQSLQSGMVLLGIDSPFQRIVVGVVLVVAVWLDTVYRARAK</sequence>
<dbReference type="CDD" id="cd06579">
    <property type="entry name" value="TM_PBP1_transp_AraH_like"/>
    <property type="match status" value="1"/>
</dbReference>
<feature type="transmembrane region" description="Helical" evidence="11">
    <location>
        <begin position="151"/>
        <end position="170"/>
    </location>
</feature>
<comment type="subcellular location">
    <subcellularLocation>
        <location evidence="1">Cell membrane</location>
        <topology evidence="1">Multi-pass membrane protein</topology>
    </subcellularLocation>
</comment>
<keyword evidence="6 11" id="KW-0812">Transmembrane</keyword>
<feature type="transmembrane region" description="Helical" evidence="11">
    <location>
        <begin position="99"/>
        <end position="119"/>
    </location>
</feature>
<dbReference type="InterPro" id="IPR001851">
    <property type="entry name" value="ABC_transp_permease"/>
</dbReference>
<feature type="transmembrane region" description="Helical" evidence="11">
    <location>
        <begin position="281"/>
        <end position="305"/>
    </location>
</feature>
<comment type="caution">
    <text evidence="12">The sequence shown here is derived from an EMBL/GenBank/DDBJ whole genome shotgun (WGS) entry which is preliminary data.</text>
</comment>
<evidence type="ECO:0000256" key="10">
    <source>
        <dbReference type="ARBA" id="ARBA00035686"/>
    </source>
</evidence>
<evidence type="ECO:0000256" key="9">
    <source>
        <dbReference type="ARBA" id="ARBA00035611"/>
    </source>
</evidence>
<dbReference type="AlphaFoldDB" id="A0A4Q2T870"/>
<evidence type="ECO:0000256" key="3">
    <source>
        <dbReference type="ARBA" id="ARBA00022475"/>
    </source>
</evidence>
<dbReference type="Pfam" id="PF02653">
    <property type="entry name" value="BPD_transp_2"/>
    <property type="match status" value="1"/>
</dbReference>
<proteinExistence type="predicted"/>
<comment type="function">
    <text evidence="9">Part of the binding-protein-dependent transport system for D-xylose. Probably responsible for the translocation of the substrate across the membrane.</text>
</comment>
<feature type="transmembrane region" description="Helical" evidence="11">
    <location>
        <begin position="125"/>
        <end position="144"/>
    </location>
</feature>
<evidence type="ECO:0000256" key="6">
    <source>
        <dbReference type="ARBA" id="ARBA00022692"/>
    </source>
</evidence>
<accession>A0A4Q2T870</accession>
<reference evidence="12 13" key="1">
    <citation type="submission" date="2019-01" db="EMBL/GenBank/DDBJ databases">
        <authorList>
            <person name="Deng T."/>
        </authorList>
    </citation>
    <scope>NUCLEOTIDE SEQUENCE [LARGE SCALE GENOMIC DNA]</scope>
    <source>
        <strain evidence="12 13">F8825</strain>
    </source>
</reference>
<evidence type="ECO:0000256" key="5">
    <source>
        <dbReference type="ARBA" id="ARBA00022597"/>
    </source>
</evidence>
<feature type="transmembrane region" description="Helical" evidence="11">
    <location>
        <begin position="34"/>
        <end position="54"/>
    </location>
</feature>
<dbReference type="OrthoDB" id="7284468at2"/>
<keyword evidence="4" id="KW-0997">Cell inner membrane</keyword>
<evidence type="ECO:0000256" key="1">
    <source>
        <dbReference type="ARBA" id="ARBA00004651"/>
    </source>
</evidence>
<evidence type="ECO:0000256" key="4">
    <source>
        <dbReference type="ARBA" id="ARBA00022519"/>
    </source>
</evidence>
<keyword evidence="3" id="KW-1003">Cell membrane</keyword>
<evidence type="ECO:0000256" key="2">
    <source>
        <dbReference type="ARBA" id="ARBA00022448"/>
    </source>
</evidence>
<keyword evidence="8 11" id="KW-0472">Membrane</keyword>
<gene>
    <name evidence="12" type="ORF">EUU22_09310</name>
</gene>
<keyword evidence="13" id="KW-1185">Reference proteome</keyword>
<dbReference type="PANTHER" id="PTHR32196:SF32">
    <property type="entry name" value="XYLOSE TRANSPORT SYSTEM PERMEASE PROTEIN XYLH"/>
    <property type="match status" value="1"/>
</dbReference>
<dbReference type="EMBL" id="SDVB01000196">
    <property type="protein sequence ID" value="RYC15226.1"/>
    <property type="molecule type" value="Genomic_DNA"/>
</dbReference>
<feature type="transmembrane region" description="Helical" evidence="11">
    <location>
        <begin position="239"/>
        <end position="261"/>
    </location>
</feature>
<dbReference type="PANTHER" id="PTHR32196">
    <property type="entry name" value="ABC TRANSPORTER PERMEASE PROTEIN YPHD-RELATED-RELATED"/>
    <property type="match status" value="1"/>
</dbReference>
<organism evidence="12 13">
    <name type="scientific">Ciceribacter ferrooxidans</name>
    <dbReference type="NCBI Taxonomy" id="2509717"/>
    <lineage>
        <taxon>Bacteria</taxon>
        <taxon>Pseudomonadati</taxon>
        <taxon>Pseudomonadota</taxon>
        <taxon>Alphaproteobacteria</taxon>
        <taxon>Hyphomicrobiales</taxon>
        <taxon>Rhizobiaceae</taxon>
        <taxon>Ciceribacter</taxon>
    </lineage>
</organism>
<keyword evidence="5" id="KW-0762">Sugar transport</keyword>
<dbReference type="Proteomes" id="UP000291088">
    <property type="component" value="Unassembled WGS sequence"/>
</dbReference>
<dbReference type="GO" id="GO:0005886">
    <property type="term" value="C:plasma membrane"/>
    <property type="evidence" value="ECO:0007669"/>
    <property type="project" value="UniProtKB-SubCell"/>
</dbReference>
<evidence type="ECO:0000256" key="8">
    <source>
        <dbReference type="ARBA" id="ARBA00023136"/>
    </source>
</evidence>
<dbReference type="RefSeq" id="WP_129331760.1">
    <property type="nucleotide sequence ID" value="NZ_SDVB01000196.1"/>
</dbReference>